<dbReference type="SUPFAM" id="SSF46785">
    <property type="entry name" value="Winged helix' DNA-binding domain"/>
    <property type="match status" value="1"/>
</dbReference>
<name>A0A9D2RLT3_9FIRM</name>
<keyword evidence="4" id="KW-0804">Transcription</keyword>
<sequence length="302" mass="34107">MDFKDMSYVLAIAKHQNITKAAEALYITQPTLTKFLQNLERDLGQKLFKRLGNRYVLTYAGERYTAKAAEILNLKKELDQEMGDIIRNNAGSLKIAFPTMRGTYMLPCTLPIFNSLYPNVKLDILEAHSSLLEGMLLSGEADLAFFNLPVKSPNIDYEIISHEEVVLVLSASHPLAHEGARRPGCRYPWMDLNRLEHEPFIMQIPGQRTRQTVDALLKRCGFEPKIKLQTSNISAEVELASKGYGACFVTETHLKHLSPGKKLACFSVGEPCTTVDFVAAYRKGSYIPYHAREYIKIVKDFT</sequence>
<reference evidence="6" key="2">
    <citation type="submission" date="2021-04" db="EMBL/GenBank/DDBJ databases">
        <authorList>
            <person name="Gilroy R."/>
        </authorList>
    </citation>
    <scope>NUCLEOTIDE SEQUENCE</scope>
    <source>
        <strain evidence="6">CHK188-4685</strain>
    </source>
</reference>
<dbReference type="InterPro" id="IPR050950">
    <property type="entry name" value="HTH-type_LysR_regulators"/>
</dbReference>
<evidence type="ECO:0000259" key="5">
    <source>
        <dbReference type="PROSITE" id="PS50931"/>
    </source>
</evidence>
<dbReference type="Pfam" id="PF00126">
    <property type="entry name" value="HTH_1"/>
    <property type="match status" value="1"/>
</dbReference>
<dbReference type="Proteomes" id="UP000886804">
    <property type="component" value="Unassembled WGS sequence"/>
</dbReference>
<comment type="similarity">
    <text evidence="1">Belongs to the LysR transcriptional regulatory family.</text>
</comment>
<organism evidence="6 7">
    <name type="scientific">Candidatus Enterocloster faecavium</name>
    <dbReference type="NCBI Taxonomy" id="2838560"/>
    <lineage>
        <taxon>Bacteria</taxon>
        <taxon>Bacillati</taxon>
        <taxon>Bacillota</taxon>
        <taxon>Clostridia</taxon>
        <taxon>Lachnospirales</taxon>
        <taxon>Lachnospiraceae</taxon>
        <taxon>Enterocloster</taxon>
    </lineage>
</organism>
<dbReference type="GO" id="GO:0005829">
    <property type="term" value="C:cytosol"/>
    <property type="evidence" value="ECO:0007669"/>
    <property type="project" value="TreeGrafter"/>
</dbReference>
<dbReference type="FunFam" id="1.10.10.10:FF:000001">
    <property type="entry name" value="LysR family transcriptional regulator"/>
    <property type="match status" value="1"/>
</dbReference>
<dbReference type="Gene3D" id="3.40.190.290">
    <property type="match status" value="1"/>
</dbReference>
<evidence type="ECO:0000256" key="4">
    <source>
        <dbReference type="ARBA" id="ARBA00023163"/>
    </source>
</evidence>
<reference evidence="6" key="1">
    <citation type="journal article" date="2021" name="PeerJ">
        <title>Extensive microbial diversity within the chicken gut microbiome revealed by metagenomics and culture.</title>
        <authorList>
            <person name="Gilroy R."/>
            <person name="Ravi A."/>
            <person name="Getino M."/>
            <person name="Pursley I."/>
            <person name="Horton D.L."/>
            <person name="Alikhan N.F."/>
            <person name="Baker D."/>
            <person name="Gharbi K."/>
            <person name="Hall N."/>
            <person name="Watson M."/>
            <person name="Adriaenssens E.M."/>
            <person name="Foster-Nyarko E."/>
            <person name="Jarju S."/>
            <person name="Secka A."/>
            <person name="Antonio M."/>
            <person name="Oren A."/>
            <person name="Chaudhuri R.R."/>
            <person name="La Ragione R."/>
            <person name="Hildebrand F."/>
            <person name="Pallen M.J."/>
        </authorList>
    </citation>
    <scope>NUCLEOTIDE SEQUENCE</scope>
    <source>
        <strain evidence="6">CHK188-4685</strain>
    </source>
</reference>
<dbReference type="PANTHER" id="PTHR30419">
    <property type="entry name" value="HTH-TYPE TRANSCRIPTIONAL REGULATOR YBHD"/>
    <property type="match status" value="1"/>
</dbReference>
<proteinExistence type="inferred from homology"/>
<evidence type="ECO:0000313" key="7">
    <source>
        <dbReference type="Proteomes" id="UP000886804"/>
    </source>
</evidence>
<dbReference type="EMBL" id="DWYS01000059">
    <property type="protein sequence ID" value="HJB07207.1"/>
    <property type="molecule type" value="Genomic_DNA"/>
</dbReference>
<accession>A0A9D2RLT3</accession>
<dbReference type="InterPro" id="IPR036388">
    <property type="entry name" value="WH-like_DNA-bd_sf"/>
</dbReference>
<dbReference type="SUPFAM" id="SSF53850">
    <property type="entry name" value="Periplasmic binding protein-like II"/>
    <property type="match status" value="1"/>
</dbReference>
<protein>
    <submittedName>
        <fullName evidence="6">LysR family transcriptional regulator</fullName>
    </submittedName>
</protein>
<dbReference type="CDD" id="cd05466">
    <property type="entry name" value="PBP2_LTTR_substrate"/>
    <property type="match status" value="1"/>
</dbReference>
<dbReference type="Pfam" id="PF03466">
    <property type="entry name" value="LysR_substrate"/>
    <property type="match status" value="1"/>
</dbReference>
<evidence type="ECO:0000256" key="3">
    <source>
        <dbReference type="ARBA" id="ARBA00023125"/>
    </source>
</evidence>
<keyword evidence="2" id="KW-0805">Transcription regulation</keyword>
<evidence type="ECO:0000256" key="2">
    <source>
        <dbReference type="ARBA" id="ARBA00023015"/>
    </source>
</evidence>
<gene>
    <name evidence="6" type="ORF">H9716_05010</name>
</gene>
<dbReference type="InterPro" id="IPR005119">
    <property type="entry name" value="LysR_subst-bd"/>
</dbReference>
<evidence type="ECO:0000313" key="6">
    <source>
        <dbReference type="EMBL" id="HJB07207.1"/>
    </source>
</evidence>
<dbReference type="PRINTS" id="PR00039">
    <property type="entry name" value="HTHLYSR"/>
</dbReference>
<dbReference type="InterPro" id="IPR036390">
    <property type="entry name" value="WH_DNA-bd_sf"/>
</dbReference>
<dbReference type="PROSITE" id="PS50931">
    <property type="entry name" value="HTH_LYSR"/>
    <property type="match status" value="1"/>
</dbReference>
<dbReference type="Gene3D" id="1.10.10.10">
    <property type="entry name" value="Winged helix-like DNA-binding domain superfamily/Winged helix DNA-binding domain"/>
    <property type="match status" value="1"/>
</dbReference>
<keyword evidence="3" id="KW-0238">DNA-binding</keyword>
<dbReference type="AlphaFoldDB" id="A0A9D2RLT3"/>
<evidence type="ECO:0000256" key="1">
    <source>
        <dbReference type="ARBA" id="ARBA00009437"/>
    </source>
</evidence>
<comment type="caution">
    <text evidence="6">The sequence shown here is derived from an EMBL/GenBank/DDBJ whole genome shotgun (WGS) entry which is preliminary data.</text>
</comment>
<dbReference type="GO" id="GO:0003677">
    <property type="term" value="F:DNA binding"/>
    <property type="evidence" value="ECO:0007669"/>
    <property type="project" value="UniProtKB-KW"/>
</dbReference>
<dbReference type="GO" id="GO:0003700">
    <property type="term" value="F:DNA-binding transcription factor activity"/>
    <property type="evidence" value="ECO:0007669"/>
    <property type="project" value="InterPro"/>
</dbReference>
<dbReference type="InterPro" id="IPR000847">
    <property type="entry name" value="LysR_HTH_N"/>
</dbReference>
<feature type="domain" description="HTH lysR-type" evidence="5">
    <location>
        <begin position="1"/>
        <end position="58"/>
    </location>
</feature>